<dbReference type="AlphaFoldDB" id="A0A381TZM3"/>
<gene>
    <name evidence="3" type="ORF">METZ01_LOCUS74310</name>
</gene>
<feature type="domain" description="Acyl-CoA thioesterase-like C-terminal" evidence="2">
    <location>
        <begin position="136"/>
        <end position="259"/>
    </location>
</feature>
<name>A0A381TZM3_9ZZZZ</name>
<dbReference type="InterPro" id="IPR042171">
    <property type="entry name" value="Acyl-CoA_hotdog"/>
</dbReference>
<reference evidence="3" key="1">
    <citation type="submission" date="2018-05" db="EMBL/GenBank/DDBJ databases">
        <authorList>
            <person name="Lanie J.A."/>
            <person name="Ng W.-L."/>
            <person name="Kazmierczak K.M."/>
            <person name="Andrzejewski T.M."/>
            <person name="Davidsen T.M."/>
            <person name="Wayne K.J."/>
            <person name="Tettelin H."/>
            <person name="Glass J.I."/>
            <person name="Rusch D."/>
            <person name="Podicherti R."/>
            <person name="Tsui H.-C.T."/>
            <person name="Winkler M.E."/>
        </authorList>
    </citation>
    <scope>NUCLEOTIDE SEQUENCE</scope>
</reference>
<protein>
    <recommendedName>
        <fullName evidence="4">Thioesterase domain-containing protein</fullName>
    </recommendedName>
</protein>
<dbReference type="EMBL" id="UINC01005459">
    <property type="protein sequence ID" value="SVA21456.1"/>
    <property type="molecule type" value="Genomic_DNA"/>
</dbReference>
<proteinExistence type="predicted"/>
<accession>A0A381TZM3</accession>
<feature type="non-terminal residue" evidence="3">
    <location>
        <position position="1"/>
    </location>
</feature>
<organism evidence="3">
    <name type="scientific">marine metagenome</name>
    <dbReference type="NCBI Taxonomy" id="408172"/>
    <lineage>
        <taxon>unclassified sequences</taxon>
        <taxon>metagenomes</taxon>
        <taxon>ecological metagenomes</taxon>
    </lineage>
</organism>
<dbReference type="Gene3D" id="2.40.160.210">
    <property type="entry name" value="Acyl-CoA thioesterase, double hotdog domain"/>
    <property type="match status" value="1"/>
</dbReference>
<feature type="domain" description="Acyl-CoA thioesterase-like N-terminal HotDog" evidence="1">
    <location>
        <begin position="29"/>
        <end position="108"/>
    </location>
</feature>
<evidence type="ECO:0000313" key="3">
    <source>
        <dbReference type="EMBL" id="SVA21456.1"/>
    </source>
</evidence>
<dbReference type="SUPFAM" id="SSF54637">
    <property type="entry name" value="Thioesterase/thiol ester dehydrase-isomerase"/>
    <property type="match status" value="2"/>
</dbReference>
<dbReference type="InterPro" id="IPR029069">
    <property type="entry name" value="HotDog_dom_sf"/>
</dbReference>
<dbReference type="InterPro" id="IPR049450">
    <property type="entry name" value="ACOT8-like_C"/>
</dbReference>
<evidence type="ECO:0000259" key="2">
    <source>
        <dbReference type="Pfam" id="PF20789"/>
    </source>
</evidence>
<dbReference type="InterPro" id="IPR049449">
    <property type="entry name" value="TesB_ACOT8-like_N"/>
</dbReference>
<sequence>VTNPTSGPDDRAFFEVDGDLVLPLPLAGGPWSPDEQHGGSVAGILAHLVEGVPTVVPMRICRHTVELMRGAPMRPLRGETEVVRDGRRLQVVRASLFDGDREVARSMTVRLRVSDSATPFDEDLMRHDEDEPPPLPDESATLTMPGTGIPGFLHGVELRRPGGEFRTGAPGLLWLRMYRQFVAGIPTSPYVRMAAVADMLSMVASHLDPSEWLTVNVDLDLHTFRDPVGEWIGLRGLHKNVGDGIGLSEAVLYDLEGRIGRGTATILIDRR</sequence>
<evidence type="ECO:0000259" key="1">
    <source>
        <dbReference type="Pfam" id="PF13622"/>
    </source>
</evidence>
<evidence type="ECO:0008006" key="4">
    <source>
        <dbReference type="Google" id="ProtNLM"/>
    </source>
</evidence>
<dbReference type="Pfam" id="PF20789">
    <property type="entry name" value="4HBT_3C"/>
    <property type="match status" value="1"/>
</dbReference>
<dbReference type="Pfam" id="PF13622">
    <property type="entry name" value="4HBT_3"/>
    <property type="match status" value="1"/>
</dbReference>